<feature type="non-terminal residue" evidence="2">
    <location>
        <position position="175"/>
    </location>
</feature>
<evidence type="ECO:0000313" key="3">
    <source>
        <dbReference type="Proteomes" id="UP001341840"/>
    </source>
</evidence>
<sequence>MAAHRRNARRVPVDSDPPTDTTNFMAAMNSMAIALRDSIVAIRESAAATNRAMEYMGRQNRNNGDDGNDDDIDNGTGGNNRPMTLATFLKDNPPSFSGATTVTKGEDCTKKLTVARASRRDQPSRNFDRNLAPQGRNFKNNGQSQRRFPEGKDRVQNGLECAKCGRYHGDRPCLF</sequence>
<accession>A0ABU6VPJ8</accession>
<dbReference type="EMBL" id="JASCZI010151692">
    <property type="protein sequence ID" value="MED6174098.1"/>
    <property type="molecule type" value="Genomic_DNA"/>
</dbReference>
<feature type="region of interest" description="Disordered" evidence="1">
    <location>
        <begin position="115"/>
        <end position="153"/>
    </location>
</feature>
<evidence type="ECO:0000313" key="2">
    <source>
        <dbReference type="EMBL" id="MED6174098.1"/>
    </source>
</evidence>
<reference evidence="2 3" key="1">
    <citation type="journal article" date="2023" name="Plants (Basel)">
        <title>Bridging the Gap: Combining Genomics and Transcriptomics Approaches to Understand Stylosanthes scabra, an Orphan Legume from the Brazilian Caatinga.</title>
        <authorList>
            <person name="Ferreira-Neto J.R.C."/>
            <person name="da Silva M.D."/>
            <person name="Binneck E."/>
            <person name="de Melo N.F."/>
            <person name="da Silva R.H."/>
            <person name="de Melo A.L.T.M."/>
            <person name="Pandolfi V."/>
            <person name="Bustamante F.O."/>
            <person name="Brasileiro-Vidal A.C."/>
            <person name="Benko-Iseppon A.M."/>
        </authorList>
    </citation>
    <scope>NUCLEOTIDE SEQUENCE [LARGE SCALE GENOMIC DNA]</scope>
    <source>
        <tissue evidence="2">Leaves</tissue>
    </source>
</reference>
<gene>
    <name evidence="2" type="ORF">PIB30_065658</name>
</gene>
<feature type="compositionally biased region" description="Polar residues" evidence="1">
    <location>
        <begin position="137"/>
        <end position="146"/>
    </location>
</feature>
<proteinExistence type="predicted"/>
<keyword evidence="3" id="KW-1185">Reference proteome</keyword>
<feature type="region of interest" description="Disordered" evidence="1">
    <location>
        <begin position="57"/>
        <end position="80"/>
    </location>
</feature>
<feature type="compositionally biased region" description="Basic and acidic residues" evidence="1">
    <location>
        <begin position="118"/>
        <end position="128"/>
    </location>
</feature>
<evidence type="ECO:0000256" key="1">
    <source>
        <dbReference type="SAM" id="MobiDB-lite"/>
    </source>
</evidence>
<comment type="caution">
    <text evidence="2">The sequence shown here is derived from an EMBL/GenBank/DDBJ whole genome shotgun (WGS) entry which is preliminary data.</text>
</comment>
<dbReference type="Proteomes" id="UP001341840">
    <property type="component" value="Unassembled WGS sequence"/>
</dbReference>
<name>A0ABU6VPJ8_9FABA</name>
<organism evidence="2 3">
    <name type="scientific">Stylosanthes scabra</name>
    <dbReference type="NCBI Taxonomy" id="79078"/>
    <lineage>
        <taxon>Eukaryota</taxon>
        <taxon>Viridiplantae</taxon>
        <taxon>Streptophyta</taxon>
        <taxon>Embryophyta</taxon>
        <taxon>Tracheophyta</taxon>
        <taxon>Spermatophyta</taxon>
        <taxon>Magnoliopsida</taxon>
        <taxon>eudicotyledons</taxon>
        <taxon>Gunneridae</taxon>
        <taxon>Pentapetalae</taxon>
        <taxon>rosids</taxon>
        <taxon>fabids</taxon>
        <taxon>Fabales</taxon>
        <taxon>Fabaceae</taxon>
        <taxon>Papilionoideae</taxon>
        <taxon>50 kb inversion clade</taxon>
        <taxon>dalbergioids sensu lato</taxon>
        <taxon>Dalbergieae</taxon>
        <taxon>Pterocarpus clade</taxon>
        <taxon>Stylosanthes</taxon>
    </lineage>
</organism>
<feature type="region of interest" description="Disordered" evidence="1">
    <location>
        <begin position="1"/>
        <end position="21"/>
    </location>
</feature>
<protein>
    <submittedName>
        <fullName evidence="2">Uncharacterized protein</fullName>
    </submittedName>
</protein>